<evidence type="ECO:0000313" key="1">
    <source>
        <dbReference type="EMBL" id="KZV91688.1"/>
    </source>
</evidence>
<proteinExistence type="predicted"/>
<dbReference type="Proteomes" id="UP000077266">
    <property type="component" value="Unassembled WGS sequence"/>
</dbReference>
<dbReference type="STRING" id="1314781.A0A165HAR4"/>
<dbReference type="InterPro" id="IPR021109">
    <property type="entry name" value="Peptidase_aspartic_dom_sf"/>
</dbReference>
<dbReference type="InParanoid" id="A0A165HAR4"/>
<dbReference type="SUPFAM" id="SSF50630">
    <property type="entry name" value="Acid proteases"/>
    <property type="match status" value="1"/>
</dbReference>
<gene>
    <name evidence="1" type="ORF">EXIGLDRAFT_615318</name>
</gene>
<accession>A0A165HAR4</accession>
<dbReference type="AlphaFoldDB" id="A0A165HAR4"/>
<evidence type="ECO:0008006" key="3">
    <source>
        <dbReference type="Google" id="ProtNLM"/>
    </source>
</evidence>
<dbReference type="OrthoDB" id="5596707at2759"/>
<dbReference type="Gene3D" id="2.40.70.10">
    <property type="entry name" value="Acid Proteases"/>
    <property type="match status" value="1"/>
</dbReference>
<dbReference type="Pfam" id="PF13650">
    <property type="entry name" value="Asp_protease_2"/>
    <property type="match status" value="1"/>
</dbReference>
<keyword evidence="2" id="KW-1185">Reference proteome</keyword>
<dbReference type="EMBL" id="KV426022">
    <property type="protein sequence ID" value="KZV91688.1"/>
    <property type="molecule type" value="Genomic_DNA"/>
</dbReference>
<protein>
    <recommendedName>
        <fullName evidence="3">Peptidase A2 domain-containing protein</fullName>
    </recommendedName>
</protein>
<sequence>VEGVIDGGSQMVLISRAFWEAIGKPLDFDKRVSLEAANNTNATTLGLCADLQLNIGGLDFYVQAQVVESAPFSLLLGRPFLALAGAVEETAYDGSSIITLNCRNTHRAVRIPTRARRDQRGDAQPLDF</sequence>
<organism evidence="1 2">
    <name type="scientific">Exidia glandulosa HHB12029</name>
    <dbReference type="NCBI Taxonomy" id="1314781"/>
    <lineage>
        <taxon>Eukaryota</taxon>
        <taxon>Fungi</taxon>
        <taxon>Dikarya</taxon>
        <taxon>Basidiomycota</taxon>
        <taxon>Agaricomycotina</taxon>
        <taxon>Agaricomycetes</taxon>
        <taxon>Auriculariales</taxon>
        <taxon>Exidiaceae</taxon>
        <taxon>Exidia</taxon>
    </lineage>
</organism>
<dbReference type="CDD" id="cd00303">
    <property type="entry name" value="retropepsin_like"/>
    <property type="match status" value="1"/>
</dbReference>
<evidence type="ECO:0000313" key="2">
    <source>
        <dbReference type="Proteomes" id="UP000077266"/>
    </source>
</evidence>
<name>A0A165HAR4_EXIGL</name>
<feature type="non-terminal residue" evidence="1">
    <location>
        <position position="1"/>
    </location>
</feature>
<reference evidence="1 2" key="1">
    <citation type="journal article" date="2016" name="Mol. Biol. Evol.">
        <title>Comparative Genomics of Early-Diverging Mushroom-Forming Fungi Provides Insights into the Origins of Lignocellulose Decay Capabilities.</title>
        <authorList>
            <person name="Nagy L.G."/>
            <person name="Riley R."/>
            <person name="Tritt A."/>
            <person name="Adam C."/>
            <person name="Daum C."/>
            <person name="Floudas D."/>
            <person name="Sun H."/>
            <person name="Yadav J.S."/>
            <person name="Pangilinan J."/>
            <person name="Larsson K.H."/>
            <person name="Matsuura K."/>
            <person name="Barry K."/>
            <person name="Labutti K."/>
            <person name="Kuo R."/>
            <person name="Ohm R.A."/>
            <person name="Bhattacharya S.S."/>
            <person name="Shirouzu T."/>
            <person name="Yoshinaga Y."/>
            <person name="Martin F.M."/>
            <person name="Grigoriev I.V."/>
            <person name="Hibbett D.S."/>
        </authorList>
    </citation>
    <scope>NUCLEOTIDE SEQUENCE [LARGE SCALE GENOMIC DNA]</scope>
    <source>
        <strain evidence="1 2">HHB12029</strain>
    </source>
</reference>